<protein>
    <recommendedName>
        <fullName evidence="4 8">Protein N-terminal glutamine amidohydrolase</fullName>
        <ecNumber evidence="3 8">3.5.1.122</ecNumber>
    </recommendedName>
    <alternativeName>
        <fullName evidence="6 8">Protein NH2-terminal glutamine deamidase</fullName>
    </alternativeName>
</protein>
<reference evidence="12" key="1">
    <citation type="submission" date="2025-08" db="UniProtKB">
        <authorList>
            <consortium name="RefSeq"/>
        </authorList>
    </citation>
    <scope>IDENTIFICATION</scope>
</reference>
<proteinExistence type="inferred from homology"/>
<comment type="subunit">
    <text evidence="2 8">Monomer.</text>
</comment>
<dbReference type="InterPro" id="IPR037132">
    <property type="entry name" value="N_Gln_amidohydro_ab_roll_sf"/>
</dbReference>
<dbReference type="InterPro" id="IPR039733">
    <property type="entry name" value="NTAQ1"/>
</dbReference>
<feature type="domain" description="Protein N-terminal glutamine amidohydrolase alpha beta roll" evidence="10">
    <location>
        <begin position="104"/>
        <end position="306"/>
    </location>
</feature>
<gene>
    <name evidence="12" type="primary">LOC105057727</name>
</gene>
<evidence type="ECO:0000256" key="8">
    <source>
        <dbReference type="RuleBase" id="RU367082"/>
    </source>
</evidence>
<dbReference type="Gene3D" id="3.10.620.10">
    <property type="entry name" value="Protein N-terminal glutamine amidohydrolase, alpha beta roll"/>
    <property type="match status" value="1"/>
</dbReference>
<dbReference type="GO" id="GO:0005634">
    <property type="term" value="C:nucleus"/>
    <property type="evidence" value="ECO:0007669"/>
    <property type="project" value="TreeGrafter"/>
</dbReference>
<dbReference type="GeneID" id="105057727"/>
<dbReference type="GO" id="GO:0070773">
    <property type="term" value="F:protein-N-terminal glutamine amidohydrolase activity"/>
    <property type="evidence" value="ECO:0007669"/>
    <property type="project" value="UniProtKB-UniRule"/>
</dbReference>
<dbReference type="GO" id="GO:0005829">
    <property type="term" value="C:cytosol"/>
    <property type="evidence" value="ECO:0007669"/>
    <property type="project" value="TreeGrafter"/>
</dbReference>
<evidence type="ECO:0000256" key="2">
    <source>
        <dbReference type="ARBA" id="ARBA00011245"/>
    </source>
</evidence>
<evidence type="ECO:0000259" key="10">
    <source>
        <dbReference type="Pfam" id="PF09764"/>
    </source>
</evidence>
<dbReference type="InterPro" id="IPR023128">
    <property type="entry name" value="Prot_N_Gln_amidohydro_ab_roll"/>
</dbReference>
<name>A0A6I9S810_ELAGV</name>
<dbReference type="EC" id="3.5.1.122" evidence="3 8"/>
<evidence type="ECO:0000256" key="7">
    <source>
        <dbReference type="ARBA" id="ARBA00048768"/>
    </source>
</evidence>
<dbReference type="InParanoid" id="A0A6I9S810"/>
<organism evidence="11 12">
    <name type="scientific">Elaeis guineensis var. tenera</name>
    <name type="common">Oil palm</name>
    <dbReference type="NCBI Taxonomy" id="51953"/>
    <lineage>
        <taxon>Eukaryota</taxon>
        <taxon>Viridiplantae</taxon>
        <taxon>Streptophyta</taxon>
        <taxon>Embryophyta</taxon>
        <taxon>Tracheophyta</taxon>
        <taxon>Spermatophyta</taxon>
        <taxon>Magnoliopsida</taxon>
        <taxon>Liliopsida</taxon>
        <taxon>Arecaceae</taxon>
        <taxon>Arecoideae</taxon>
        <taxon>Cocoseae</taxon>
        <taxon>Elaeidinae</taxon>
        <taxon>Elaeis</taxon>
    </lineage>
</organism>
<dbReference type="AlphaFoldDB" id="A0A6I9S810"/>
<dbReference type="OrthoDB" id="191192at2759"/>
<dbReference type="Proteomes" id="UP000504607">
    <property type="component" value="Chromosome 14"/>
</dbReference>
<evidence type="ECO:0000256" key="5">
    <source>
        <dbReference type="ARBA" id="ARBA00022801"/>
    </source>
</evidence>
<comment type="similarity">
    <text evidence="1 8">Belongs to the NTAQ1 family.</text>
</comment>
<evidence type="ECO:0000256" key="9">
    <source>
        <dbReference type="SAM" id="MobiDB-lite"/>
    </source>
</evidence>
<dbReference type="GO" id="GO:0008418">
    <property type="term" value="F:protein-N-terminal asparagine amidohydrolase activity"/>
    <property type="evidence" value="ECO:0007669"/>
    <property type="project" value="UniProtKB-UniRule"/>
</dbReference>
<keyword evidence="5 8" id="KW-0378">Hydrolase</keyword>
<dbReference type="KEGG" id="egu:105057727"/>
<dbReference type="PANTHER" id="PTHR13035:SF0">
    <property type="entry name" value="PROTEIN N-TERMINAL GLUTAMINE AMIDOHYDROLASE"/>
    <property type="match status" value="1"/>
</dbReference>
<evidence type="ECO:0000313" key="12">
    <source>
        <dbReference type="RefSeq" id="XP_010938723.1"/>
    </source>
</evidence>
<dbReference type="FunCoup" id="A0A6I9S810">
    <property type="interactions" value="1131"/>
</dbReference>
<feature type="region of interest" description="Disordered" evidence="9">
    <location>
        <begin position="44"/>
        <end position="87"/>
    </location>
</feature>
<comment type="catalytic activity">
    <reaction evidence="7 8">
        <text>N-terminal L-glutaminyl-[protein] + H2O = N-terminal L-glutamyl-[protein] + NH4(+)</text>
        <dbReference type="Rhea" id="RHEA:50680"/>
        <dbReference type="Rhea" id="RHEA-COMP:12668"/>
        <dbReference type="Rhea" id="RHEA-COMP:12777"/>
        <dbReference type="ChEBI" id="CHEBI:15377"/>
        <dbReference type="ChEBI" id="CHEBI:28938"/>
        <dbReference type="ChEBI" id="CHEBI:64721"/>
        <dbReference type="ChEBI" id="CHEBI:64722"/>
        <dbReference type="EC" id="3.5.1.122"/>
    </reaction>
</comment>
<evidence type="ECO:0000256" key="4">
    <source>
        <dbReference type="ARBA" id="ARBA00021247"/>
    </source>
</evidence>
<evidence type="ECO:0000313" key="11">
    <source>
        <dbReference type="Proteomes" id="UP000504607"/>
    </source>
</evidence>
<sequence length="311" mass="34927">MASVGRPDRQSVASTVNRSVGAEVLIPTCRVWQPRSLRLTVQLSQTIRRNPEPPGAVASMADGGEVPEDQGSNRPPTPVSSAAPLPSPSTATGPFHLDISTFTHTPFYCEENIYLLCKKLCTIEVADPTGVDLFVVFISNEEKKVPLWYQKASKRIDGLVLWDYHVICIQGKSQRNREGNAHPLVWDLDSSLPFPFPLNQYFDEAIRPLLFLNSRYSRLFRVVHAPMFLHFFASDRGHMKDSQGNWISLPPNYGPIIAEDGTMNNLNEYLQMNAADVVTNLEDFIDGVYSSKYGVVVSERTLKDFFSQIYQ</sequence>
<evidence type="ECO:0000256" key="6">
    <source>
        <dbReference type="ARBA" id="ARBA00029677"/>
    </source>
</evidence>
<dbReference type="Pfam" id="PF09764">
    <property type="entry name" value="Nt_Gln_amidase"/>
    <property type="match status" value="1"/>
</dbReference>
<dbReference type="FunFam" id="3.10.620.10:FF:000001">
    <property type="entry name" value="Blast:Protein N-terminal glutamine amidohydrolase"/>
    <property type="match status" value="1"/>
</dbReference>
<evidence type="ECO:0000256" key="1">
    <source>
        <dbReference type="ARBA" id="ARBA00008985"/>
    </source>
</evidence>
<dbReference type="RefSeq" id="XP_010938723.1">
    <property type="nucleotide sequence ID" value="XM_010940421.2"/>
</dbReference>
<dbReference type="PANTHER" id="PTHR13035">
    <property type="entry name" value="PROTEIN N-TERMINAL GLUTAMINE AMIDOHYDROLASE"/>
    <property type="match status" value="1"/>
</dbReference>
<evidence type="ECO:0000256" key="3">
    <source>
        <dbReference type="ARBA" id="ARBA00012718"/>
    </source>
</evidence>
<accession>A0A6I9S810</accession>
<keyword evidence="11" id="KW-1185">Reference proteome</keyword>
<comment type="function">
    <text evidence="8">Mediates the side-chain deamidation of N-terminal glutamine residues to glutamate, an important step in N-end rule pathway of protein degradation. Conversion of the resulting N-terminal glutamine to glutamate renders the protein susceptible to arginylation, polyubiquitination and degradation as specified by the N-end rule. Does not act on substrates with internal or C-terminal glutamine and does not act on non-glutamine residues in any position.</text>
</comment>